<evidence type="ECO:0000313" key="2">
    <source>
        <dbReference type="Proteomes" id="UP000282433"/>
    </source>
</evidence>
<dbReference type="Proteomes" id="UP000282433">
    <property type="component" value="Chromosome"/>
</dbReference>
<name>A0A3S4KDD4_KLEPN</name>
<proteinExistence type="predicted"/>
<dbReference type="EMBL" id="LR134162">
    <property type="protein sequence ID" value="VEB02230.1"/>
    <property type="molecule type" value="Genomic_DNA"/>
</dbReference>
<sequence>MVWTPLESLTSCSQIRLLSMSICQISTGSDWFETLRKRLYKGSIIVTSNKYEYFIRDVLPVLEVMFCE</sequence>
<evidence type="ECO:0000313" key="1">
    <source>
        <dbReference type="EMBL" id="VEB02230.1"/>
    </source>
</evidence>
<protein>
    <submittedName>
        <fullName evidence="1">LuxR family transcriptional regulator</fullName>
    </submittedName>
</protein>
<gene>
    <name evidence="1" type="ORF">NCTC13635_02692</name>
</gene>
<organism evidence="1 2">
    <name type="scientific">Klebsiella pneumoniae</name>
    <dbReference type="NCBI Taxonomy" id="573"/>
    <lineage>
        <taxon>Bacteria</taxon>
        <taxon>Pseudomonadati</taxon>
        <taxon>Pseudomonadota</taxon>
        <taxon>Gammaproteobacteria</taxon>
        <taxon>Enterobacterales</taxon>
        <taxon>Enterobacteriaceae</taxon>
        <taxon>Klebsiella/Raoultella group</taxon>
        <taxon>Klebsiella</taxon>
        <taxon>Klebsiella pneumoniae complex</taxon>
    </lineage>
</organism>
<reference evidence="1 2" key="1">
    <citation type="submission" date="2018-12" db="EMBL/GenBank/DDBJ databases">
        <authorList>
            <consortium name="Pathogen Informatics"/>
        </authorList>
    </citation>
    <scope>NUCLEOTIDE SEQUENCE [LARGE SCALE GENOMIC DNA]</scope>
    <source>
        <strain evidence="1 2">NCTC13635</strain>
    </source>
</reference>
<dbReference type="AlphaFoldDB" id="A0A3S4KDD4"/>
<accession>A0A3S4KDD4</accession>